<proteinExistence type="predicted"/>
<evidence type="ECO:0000313" key="1">
    <source>
        <dbReference type="EMBL" id="SKM39459.1"/>
    </source>
</evidence>
<name>A0A1U0XMK4_9MYCO</name>
<protein>
    <submittedName>
        <fullName evidence="1">Uncharacterized protein</fullName>
    </submittedName>
</protein>
<dbReference type="AlphaFoldDB" id="A0A1U0XMK4"/>
<dbReference type="EMBL" id="FVGW01000007">
    <property type="protein sequence ID" value="SKM39459.1"/>
    <property type="molecule type" value="Genomic_DNA"/>
</dbReference>
<sequence>MGADAAPYTASIMANPSVSLAVWASAWLAGRAAPDDVIDALIAWAPRHLVTAYDAVAAGHTGLSWPDMDDNGPIGLLQTIRTATGQPHGLPDIHVILPAPGDPRGLPAGTQFQRDAMEASEAIILSDRQNDSTAIGLVPAVEYDEDRDETTGLSWTVYSLPAKIPPQPAQDLGEAEFQLRQAVRAATATLGRLDRAVGATEADPRALVEEVLSTLRGHRLPDYAPHRAIRVLDSANQVEAIATAAAEIMELPGALDDGAVSDALRPLILVVREARMAAASAIIGAAR</sequence>
<dbReference type="Proteomes" id="UP000190074">
    <property type="component" value="Unassembled WGS sequence"/>
</dbReference>
<gene>
    <name evidence="1" type="ORF">SAMEA2259716_03894</name>
</gene>
<evidence type="ECO:0000313" key="2">
    <source>
        <dbReference type="Proteomes" id="UP000190074"/>
    </source>
</evidence>
<reference evidence="1 2" key="1">
    <citation type="submission" date="2016-11" db="EMBL/GenBank/DDBJ databases">
        <authorList>
            <consortium name="Pathogen Informatics"/>
        </authorList>
    </citation>
    <scope>NUCLEOTIDE SEQUENCE [LARGE SCALE GENOMIC DNA]</scope>
    <source>
        <strain evidence="1 2">911</strain>
    </source>
</reference>
<accession>A0A1U0XMK4</accession>
<organism evidence="1 2">
    <name type="scientific">Mycobacteroides abscessus subsp. massiliense</name>
    <dbReference type="NCBI Taxonomy" id="1962118"/>
    <lineage>
        <taxon>Bacteria</taxon>
        <taxon>Bacillati</taxon>
        <taxon>Actinomycetota</taxon>
        <taxon>Actinomycetes</taxon>
        <taxon>Mycobacteriales</taxon>
        <taxon>Mycobacteriaceae</taxon>
        <taxon>Mycobacteroides</taxon>
        <taxon>Mycobacteroides abscessus</taxon>
    </lineage>
</organism>